<dbReference type="InterPro" id="IPR043502">
    <property type="entry name" value="DNA/RNA_pol_sf"/>
</dbReference>
<dbReference type="InterPro" id="IPR021109">
    <property type="entry name" value="Peptidase_aspartic_dom_sf"/>
</dbReference>
<evidence type="ECO:0000259" key="1">
    <source>
        <dbReference type="PROSITE" id="PS50878"/>
    </source>
</evidence>
<dbReference type="InterPro" id="IPR001969">
    <property type="entry name" value="Aspartic_peptidase_AS"/>
</dbReference>
<reference evidence="2" key="2">
    <citation type="submission" date="2025-05" db="UniProtKB">
        <authorList>
            <consortium name="EnsemblMetazoa"/>
        </authorList>
    </citation>
    <scope>IDENTIFICATION</scope>
    <source>
        <strain evidence="2">Foshan</strain>
    </source>
</reference>
<dbReference type="Pfam" id="PF00078">
    <property type="entry name" value="RVT_1"/>
    <property type="match status" value="1"/>
</dbReference>
<proteinExistence type="predicted"/>
<name>A0ABM1ZVG9_AEDAL</name>
<dbReference type="PROSITE" id="PS00141">
    <property type="entry name" value="ASP_PROTEASE"/>
    <property type="match status" value="1"/>
</dbReference>
<dbReference type="Gene3D" id="2.40.70.10">
    <property type="entry name" value="Acid Proteases"/>
    <property type="match status" value="1"/>
</dbReference>
<dbReference type="PANTHER" id="PTHR37984">
    <property type="entry name" value="PROTEIN CBG26694"/>
    <property type="match status" value="1"/>
</dbReference>
<protein>
    <recommendedName>
        <fullName evidence="1">Reverse transcriptase domain-containing protein</fullName>
    </recommendedName>
</protein>
<evidence type="ECO:0000313" key="2">
    <source>
        <dbReference type="EnsemblMetazoa" id="AALFPA23_022045.P32646"/>
    </source>
</evidence>
<dbReference type="Gene3D" id="3.10.10.10">
    <property type="entry name" value="HIV Type 1 Reverse Transcriptase, subunit A, domain 1"/>
    <property type="match status" value="1"/>
</dbReference>
<reference evidence="3" key="1">
    <citation type="journal article" date="2015" name="Proc. Natl. Acad. Sci. U.S.A.">
        <title>Genome sequence of the Asian Tiger mosquito, Aedes albopictus, reveals insights into its biology, genetics, and evolution.</title>
        <authorList>
            <person name="Chen X.G."/>
            <person name="Jiang X."/>
            <person name="Gu J."/>
            <person name="Xu M."/>
            <person name="Wu Y."/>
            <person name="Deng Y."/>
            <person name="Zhang C."/>
            <person name="Bonizzoni M."/>
            <person name="Dermauw W."/>
            <person name="Vontas J."/>
            <person name="Armbruster P."/>
            <person name="Huang X."/>
            <person name="Yang Y."/>
            <person name="Zhang H."/>
            <person name="He W."/>
            <person name="Peng H."/>
            <person name="Liu Y."/>
            <person name="Wu K."/>
            <person name="Chen J."/>
            <person name="Lirakis M."/>
            <person name="Topalis P."/>
            <person name="Van Leeuwen T."/>
            <person name="Hall A.B."/>
            <person name="Jiang X."/>
            <person name="Thorpe C."/>
            <person name="Mueller R.L."/>
            <person name="Sun C."/>
            <person name="Waterhouse R.M."/>
            <person name="Yan G."/>
            <person name="Tu Z.J."/>
            <person name="Fang X."/>
            <person name="James A.A."/>
        </authorList>
    </citation>
    <scope>NUCLEOTIDE SEQUENCE [LARGE SCALE GENOMIC DNA]</scope>
    <source>
        <strain evidence="3">Foshan</strain>
    </source>
</reference>
<organism evidence="2 3">
    <name type="scientific">Aedes albopictus</name>
    <name type="common">Asian tiger mosquito</name>
    <name type="synonym">Stegomyia albopicta</name>
    <dbReference type="NCBI Taxonomy" id="7160"/>
    <lineage>
        <taxon>Eukaryota</taxon>
        <taxon>Metazoa</taxon>
        <taxon>Ecdysozoa</taxon>
        <taxon>Arthropoda</taxon>
        <taxon>Hexapoda</taxon>
        <taxon>Insecta</taxon>
        <taxon>Pterygota</taxon>
        <taxon>Neoptera</taxon>
        <taxon>Endopterygota</taxon>
        <taxon>Diptera</taxon>
        <taxon>Nematocera</taxon>
        <taxon>Culicoidea</taxon>
        <taxon>Culicidae</taxon>
        <taxon>Culicinae</taxon>
        <taxon>Aedini</taxon>
        <taxon>Aedes</taxon>
        <taxon>Stegomyia</taxon>
    </lineage>
</organism>
<accession>A0ABM1ZVG9</accession>
<keyword evidence="3" id="KW-1185">Reference proteome</keyword>
<sequence length="625" mass="71805">MDSSAEEIVQEVPLIPVFSPASYNLPQFKFAHLPPSEIRNAWIGWIRWFENVMTATNINDGRTRKAQMLAMGGMELQNVFYGIPGADVDDNNDNRNPYEQAKQKLSEHFSPKQHESFERFQFWSMSPADDEPIEKFLLRVQQKADKCFFGRSEQQCRQIAIMDKVIQNSPEDLKRKLLEKEHLNLDDTTKIINAHQSIKQQASLMKSGSKVDINRLATKRRHSPYRSGQDSYIKRSRTVRNIETHERDEIKKEELPVYNIADDDDEFIKCRVGGVEIEMLIDSGSTYNLIDDAIWELLKLKDARFTAERDDDSKRFLAYGRLPLKLLTVFDAVLEVKDGAETISTETSFYVIEGGQQPLLGKITARKLGLLHVGLPSSFGKDVNLVENTKLFPKIKDFQLTLPIDRSVSPVIQPLRRCPIPILGRVKSKLDELLEMGIIERVTKPSSWVSPLVPIIKDNGDLRLCVDMRRANQAIQRLNHPLPVFDDLLPRFSGAKYFTTLDIKQAFHQVELVEESRDITTFITNWGLYRYTRLLFGVNYAPEFFQNLMESILAQCPNTVVFIDDILMWGATEEEHDKAVKHTLDVLNKYGLSLNVSKCKFKQQEPSFTQMLYCMTTVVTGRKSM</sequence>
<dbReference type="PROSITE" id="PS50878">
    <property type="entry name" value="RT_POL"/>
    <property type="match status" value="1"/>
</dbReference>
<dbReference type="EnsemblMetazoa" id="AALFPA23_022045.R32646">
    <property type="protein sequence ID" value="AALFPA23_022045.P32646"/>
    <property type="gene ID" value="AALFPA23_022045"/>
</dbReference>
<dbReference type="Proteomes" id="UP000069940">
    <property type="component" value="Unassembled WGS sequence"/>
</dbReference>
<evidence type="ECO:0000313" key="3">
    <source>
        <dbReference type="Proteomes" id="UP000069940"/>
    </source>
</evidence>
<dbReference type="InterPro" id="IPR050951">
    <property type="entry name" value="Retrovirus_Pol_polyprotein"/>
</dbReference>
<dbReference type="SUPFAM" id="SSF56672">
    <property type="entry name" value="DNA/RNA polymerases"/>
    <property type="match status" value="1"/>
</dbReference>
<dbReference type="CDD" id="cd01647">
    <property type="entry name" value="RT_LTR"/>
    <property type="match status" value="1"/>
</dbReference>
<dbReference type="CDD" id="cd00303">
    <property type="entry name" value="retropepsin_like"/>
    <property type="match status" value="1"/>
</dbReference>
<dbReference type="GeneID" id="134290821"/>
<dbReference type="RefSeq" id="XP_062714010.1">
    <property type="nucleotide sequence ID" value="XM_062858026.1"/>
</dbReference>
<dbReference type="InterPro" id="IPR043128">
    <property type="entry name" value="Rev_trsase/Diguanyl_cyclase"/>
</dbReference>
<dbReference type="InterPro" id="IPR000477">
    <property type="entry name" value="RT_dom"/>
</dbReference>
<dbReference type="Gene3D" id="3.30.70.270">
    <property type="match status" value="1"/>
</dbReference>
<dbReference type="PANTHER" id="PTHR37984:SF11">
    <property type="entry name" value="INTEGRASE CATALYTIC DOMAIN-CONTAINING PROTEIN"/>
    <property type="match status" value="1"/>
</dbReference>
<feature type="domain" description="Reverse transcriptase" evidence="1">
    <location>
        <begin position="436"/>
        <end position="615"/>
    </location>
</feature>